<name>A0A6A6S9E7_9PLEO</name>
<protein>
    <submittedName>
        <fullName evidence="2">Uncharacterized protein</fullName>
    </submittedName>
</protein>
<keyword evidence="1" id="KW-0812">Transmembrane</keyword>
<dbReference type="AlphaFoldDB" id="A0A6A6S9E7"/>
<feature type="transmembrane region" description="Helical" evidence="1">
    <location>
        <begin position="25"/>
        <end position="46"/>
    </location>
</feature>
<dbReference type="EMBL" id="MU006780">
    <property type="protein sequence ID" value="KAF2643058.1"/>
    <property type="molecule type" value="Genomic_DNA"/>
</dbReference>
<proteinExistence type="predicted"/>
<evidence type="ECO:0000313" key="2">
    <source>
        <dbReference type="EMBL" id="KAF2643058.1"/>
    </source>
</evidence>
<keyword evidence="1" id="KW-0472">Membrane</keyword>
<evidence type="ECO:0000256" key="1">
    <source>
        <dbReference type="SAM" id="Phobius"/>
    </source>
</evidence>
<dbReference type="Proteomes" id="UP000799753">
    <property type="component" value="Unassembled WGS sequence"/>
</dbReference>
<organism evidence="2 3">
    <name type="scientific">Massarina eburnea CBS 473.64</name>
    <dbReference type="NCBI Taxonomy" id="1395130"/>
    <lineage>
        <taxon>Eukaryota</taxon>
        <taxon>Fungi</taxon>
        <taxon>Dikarya</taxon>
        <taxon>Ascomycota</taxon>
        <taxon>Pezizomycotina</taxon>
        <taxon>Dothideomycetes</taxon>
        <taxon>Pleosporomycetidae</taxon>
        <taxon>Pleosporales</taxon>
        <taxon>Massarineae</taxon>
        <taxon>Massarinaceae</taxon>
        <taxon>Massarina</taxon>
    </lineage>
</organism>
<keyword evidence="1" id="KW-1133">Transmembrane helix</keyword>
<accession>A0A6A6S9E7</accession>
<sequence>MVFNAMQCNSLMCDLLDFLSSFGMLWGWVMGCCFCLYLSICIDGWMDRWNEGFFTHFCDGESNWVLPCHSCNCSFSCLV</sequence>
<gene>
    <name evidence="2" type="ORF">P280DRAFT_243031</name>
</gene>
<reference evidence="2" key="1">
    <citation type="journal article" date="2020" name="Stud. Mycol.">
        <title>101 Dothideomycetes genomes: a test case for predicting lifestyles and emergence of pathogens.</title>
        <authorList>
            <person name="Haridas S."/>
            <person name="Albert R."/>
            <person name="Binder M."/>
            <person name="Bloem J."/>
            <person name="Labutti K."/>
            <person name="Salamov A."/>
            <person name="Andreopoulos B."/>
            <person name="Baker S."/>
            <person name="Barry K."/>
            <person name="Bills G."/>
            <person name="Bluhm B."/>
            <person name="Cannon C."/>
            <person name="Castanera R."/>
            <person name="Culley D."/>
            <person name="Daum C."/>
            <person name="Ezra D."/>
            <person name="Gonzalez J."/>
            <person name="Henrissat B."/>
            <person name="Kuo A."/>
            <person name="Liang C."/>
            <person name="Lipzen A."/>
            <person name="Lutzoni F."/>
            <person name="Magnuson J."/>
            <person name="Mondo S."/>
            <person name="Nolan M."/>
            <person name="Ohm R."/>
            <person name="Pangilinan J."/>
            <person name="Park H.-J."/>
            <person name="Ramirez L."/>
            <person name="Alfaro M."/>
            <person name="Sun H."/>
            <person name="Tritt A."/>
            <person name="Yoshinaga Y."/>
            <person name="Zwiers L.-H."/>
            <person name="Turgeon B."/>
            <person name="Goodwin S."/>
            <person name="Spatafora J."/>
            <person name="Crous P."/>
            <person name="Grigoriev I."/>
        </authorList>
    </citation>
    <scope>NUCLEOTIDE SEQUENCE</scope>
    <source>
        <strain evidence="2">CBS 473.64</strain>
    </source>
</reference>
<evidence type="ECO:0000313" key="3">
    <source>
        <dbReference type="Proteomes" id="UP000799753"/>
    </source>
</evidence>
<keyword evidence="3" id="KW-1185">Reference proteome</keyword>